<dbReference type="STRING" id="1798495.A3C19_03455"/>
<dbReference type="SUPFAM" id="SSF46785">
    <property type="entry name" value="Winged helix' DNA-binding domain"/>
    <property type="match status" value="1"/>
</dbReference>
<dbReference type="InterPro" id="IPR036388">
    <property type="entry name" value="WH-like_DNA-bd_sf"/>
</dbReference>
<dbReference type="Proteomes" id="UP000178532">
    <property type="component" value="Unassembled WGS sequence"/>
</dbReference>
<dbReference type="EMBL" id="MFLI01000008">
    <property type="protein sequence ID" value="OGG62329.1"/>
    <property type="molecule type" value="Genomic_DNA"/>
</dbReference>
<comment type="caution">
    <text evidence="2">The sequence shown here is derived from an EMBL/GenBank/DDBJ whole genome shotgun (WGS) entry which is preliminary data.</text>
</comment>
<reference evidence="2 3" key="1">
    <citation type="journal article" date="2016" name="Nat. Commun.">
        <title>Thousands of microbial genomes shed light on interconnected biogeochemical processes in an aquifer system.</title>
        <authorList>
            <person name="Anantharaman K."/>
            <person name="Brown C.T."/>
            <person name="Hug L.A."/>
            <person name="Sharon I."/>
            <person name="Castelle C.J."/>
            <person name="Probst A.J."/>
            <person name="Thomas B.C."/>
            <person name="Singh A."/>
            <person name="Wilkins M.J."/>
            <person name="Karaoz U."/>
            <person name="Brodie E.L."/>
            <person name="Williams K.H."/>
            <person name="Hubbard S.S."/>
            <person name="Banfield J.F."/>
        </authorList>
    </citation>
    <scope>NUCLEOTIDE SEQUENCE [LARGE SCALE GENOMIC DNA]</scope>
</reference>
<dbReference type="Gene3D" id="1.10.10.10">
    <property type="entry name" value="Winged helix-like DNA-binding domain superfamily/Winged helix DNA-binding domain"/>
    <property type="match status" value="1"/>
</dbReference>
<dbReference type="InterPro" id="IPR051797">
    <property type="entry name" value="TrmB-like"/>
</dbReference>
<sequence>MKYIHGLKRLGLSEDEATVYETLLEKGQANVLNLSHLANIHRPALYNLLPKMVNKGLIIEVKRGRRTEYIAASPNKLEPLVKSTQNSLDTIVNNLNTEYSKKQIVPKIETYYGKDGIGRVFMDVVTSLDKGETYYRYSVRRDLYKDFLPRAYRQIRDEKKLERLVITNEEGSQRKKPKLERFVKVLKGDYDVFNVVKIIYKNKIAFIDFENEVAFIVYNERMARLEAEIFLSLYKTLP</sequence>
<dbReference type="Pfam" id="PF01978">
    <property type="entry name" value="TrmB"/>
    <property type="match status" value="1"/>
</dbReference>
<dbReference type="AlphaFoldDB" id="A0A1F6DLN0"/>
<evidence type="ECO:0000259" key="1">
    <source>
        <dbReference type="Pfam" id="PF01978"/>
    </source>
</evidence>
<name>A0A1F6DLN0_9BACT</name>
<dbReference type="PANTHER" id="PTHR34293">
    <property type="entry name" value="HTH-TYPE TRANSCRIPTIONAL REGULATOR TRMBL2"/>
    <property type="match status" value="1"/>
</dbReference>
<organism evidence="2 3">
    <name type="scientific">Candidatus Kaiserbacteria bacterium RIFCSPHIGHO2_02_FULL_54_22</name>
    <dbReference type="NCBI Taxonomy" id="1798495"/>
    <lineage>
        <taxon>Bacteria</taxon>
        <taxon>Candidatus Kaiseribacteriota</taxon>
    </lineage>
</organism>
<gene>
    <name evidence="2" type="ORF">A3C19_03455</name>
</gene>
<accession>A0A1F6DLN0</accession>
<evidence type="ECO:0000313" key="3">
    <source>
        <dbReference type="Proteomes" id="UP000178532"/>
    </source>
</evidence>
<dbReference type="PANTHER" id="PTHR34293:SF1">
    <property type="entry name" value="HTH-TYPE TRANSCRIPTIONAL REGULATOR TRMBL2"/>
    <property type="match status" value="1"/>
</dbReference>
<proteinExistence type="predicted"/>
<evidence type="ECO:0000313" key="2">
    <source>
        <dbReference type="EMBL" id="OGG62329.1"/>
    </source>
</evidence>
<protein>
    <recommendedName>
        <fullName evidence="1">Transcription regulator TrmB N-terminal domain-containing protein</fullName>
    </recommendedName>
</protein>
<feature type="domain" description="Transcription regulator TrmB N-terminal" evidence="1">
    <location>
        <begin position="7"/>
        <end position="74"/>
    </location>
</feature>
<dbReference type="InterPro" id="IPR002831">
    <property type="entry name" value="Tscrpt_reg_TrmB_N"/>
</dbReference>
<dbReference type="InterPro" id="IPR036390">
    <property type="entry name" value="WH_DNA-bd_sf"/>
</dbReference>